<evidence type="ECO:0000256" key="4">
    <source>
        <dbReference type="ARBA" id="ARBA00022801"/>
    </source>
</evidence>
<accession>A0ABR9D7T1</accession>
<dbReference type="RefSeq" id="WP_192376533.1">
    <property type="nucleotide sequence ID" value="NZ_CAJHIV010000001.1"/>
</dbReference>
<name>A0ABR9D7T1_9GAMM</name>
<dbReference type="GO" id="GO:0004519">
    <property type="term" value="F:endonuclease activity"/>
    <property type="evidence" value="ECO:0007669"/>
    <property type="project" value="UniProtKB-KW"/>
</dbReference>
<dbReference type="InterPro" id="IPR004603">
    <property type="entry name" value="DNA_mismatch_endonuc_vsr"/>
</dbReference>
<dbReference type="Proteomes" id="UP000652176">
    <property type="component" value="Unassembled WGS sequence"/>
</dbReference>
<dbReference type="Gene3D" id="3.40.960.10">
    <property type="entry name" value="VSR Endonuclease"/>
    <property type="match status" value="1"/>
</dbReference>
<keyword evidence="8" id="KW-1185">Reference proteome</keyword>
<dbReference type="CDD" id="cd00221">
    <property type="entry name" value="Vsr"/>
    <property type="match status" value="1"/>
</dbReference>
<evidence type="ECO:0000256" key="5">
    <source>
        <dbReference type="ARBA" id="ARBA00023204"/>
    </source>
</evidence>
<evidence type="ECO:0000256" key="6">
    <source>
        <dbReference type="PIRNR" id="PIRNR018267"/>
    </source>
</evidence>
<evidence type="ECO:0000313" key="7">
    <source>
        <dbReference type="EMBL" id="MBD9358314.1"/>
    </source>
</evidence>
<keyword evidence="3 6" id="KW-0227">DNA damage</keyword>
<comment type="function">
    <text evidence="6">May nick specific sequences that contain T:G mispairs resulting from m5C-deamination.</text>
</comment>
<gene>
    <name evidence="7" type="primary">vsr</name>
    <name evidence="7" type="ORF">IE877_20965</name>
</gene>
<keyword evidence="4 6" id="KW-0378">Hydrolase</keyword>
<dbReference type="EMBL" id="JACXSS010000001">
    <property type="protein sequence ID" value="MBD9358314.1"/>
    <property type="molecule type" value="Genomic_DNA"/>
</dbReference>
<keyword evidence="2 6" id="KW-0255">Endonuclease</keyword>
<organism evidence="7 8">
    <name type="scientific">Methylomonas albis</name>
    <dbReference type="NCBI Taxonomy" id="1854563"/>
    <lineage>
        <taxon>Bacteria</taxon>
        <taxon>Pseudomonadati</taxon>
        <taxon>Pseudomonadota</taxon>
        <taxon>Gammaproteobacteria</taxon>
        <taxon>Methylococcales</taxon>
        <taxon>Methylococcaceae</taxon>
        <taxon>Methylomonas</taxon>
    </lineage>
</organism>
<comment type="caution">
    <text evidence="7">The sequence shown here is derived from an EMBL/GenBank/DDBJ whole genome shotgun (WGS) entry which is preliminary data.</text>
</comment>
<dbReference type="NCBIfam" id="TIGR00632">
    <property type="entry name" value="vsr"/>
    <property type="match status" value="1"/>
</dbReference>
<dbReference type="InterPro" id="IPR011335">
    <property type="entry name" value="Restrct_endonuc-II-like"/>
</dbReference>
<proteinExistence type="inferred from homology"/>
<comment type="similarity">
    <text evidence="6">Belongs to the vsr family.</text>
</comment>
<dbReference type="PIRSF" id="PIRSF018267">
    <property type="entry name" value="VSR_endonuc"/>
    <property type="match status" value="1"/>
</dbReference>
<keyword evidence="5 6" id="KW-0234">DNA repair</keyword>
<dbReference type="SUPFAM" id="SSF52980">
    <property type="entry name" value="Restriction endonuclease-like"/>
    <property type="match status" value="1"/>
</dbReference>
<evidence type="ECO:0000256" key="1">
    <source>
        <dbReference type="ARBA" id="ARBA00022722"/>
    </source>
</evidence>
<protein>
    <recommendedName>
        <fullName evidence="6">Very short patch repair endonuclease</fullName>
        <ecNumber evidence="6">3.1.-.-</ecNumber>
    </recommendedName>
</protein>
<reference evidence="7 8" key="1">
    <citation type="submission" date="2020-09" db="EMBL/GenBank/DDBJ databases">
        <title>Methylomonas albis sp. nov. and Methylomonas fluvii sp. nov.: Two cold-adapted methanotrophs from the River Elbe and an amended description of Methylovulum psychrotolerans strain Eb1.</title>
        <authorList>
            <person name="Bussmann I.K."/>
            <person name="Klings K.-W."/>
            <person name="Warnstedt J."/>
            <person name="Hoppert M."/>
            <person name="Saborowski A."/>
            <person name="Horn F."/>
            <person name="Liebner S."/>
        </authorList>
    </citation>
    <scope>NUCLEOTIDE SEQUENCE [LARGE SCALE GENOMIC DNA]</scope>
    <source>
        <strain evidence="7 8">EbA</strain>
    </source>
</reference>
<evidence type="ECO:0000313" key="8">
    <source>
        <dbReference type="Proteomes" id="UP000652176"/>
    </source>
</evidence>
<evidence type="ECO:0000256" key="3">
    <source>
        <dbReference type="ARBA" id="ARBA00022763"/>
    </source>
</evidence>
<evidence type="ECO:0000256" key="2">
    <source>
        <dbReference type="ARBA" id="ARBA00022759"/>
    </source>
</evidence>
<dbReference type="Pfam" id="PF03852">
    <property type="entry name" value="Vsr"/>
    <property type="match status" value="1"/>
</dbReference>
<dbReference type="EC" id="3.1.-.-" evidence="6"/>
<keyword evidence="1 6" id="KW-0540">Nuclease</keyword>
<sequence length="135" mass="15839">MDVLTPEQRRRCMGSISGKNTKPELIIRKLLFSLGYRYRLHYSNLPGKPDLVFPGKRKVIFIHGCFWHRHDCSKGNSMPTNNSEFWQKKLSDNVIRDSKNSNDLKKLGWEVFVVWTCELKNVELLAIKLNLYLQT</sequence>